<feature type="region of interest" description="Disordered" evidence="1">
    <location>
        <begin position="16"/>
        <end position="40"/>
    </location>
</feature>
<organism evidence="2 3">
    <name type="scientific">Favolaschia claudopus</name>
    <dbReference type="NCBI Taxonomy" id="2862362"/>
    <lineage>
        <taxon>Eukaryota</taxon>
        <taxon>Fungi</taxon>
        <taxon>Dikarya</taxon>
        <taxon>Basidiomycota</taxon>
        <taxon>Agaricomycotina</taxon>
        <taxon>Agaricomycetes</taxon>
        <taxon>Agaricomycetidae</taxon>
        <taxon>Agaricales</taxon>
        <taxon>Marasmiineae</taxon>
        <taxon>Mycenaceae</taxon>
        <taxon>Favolaschia</taxon>
    </lineage>
</organism>
<name>A0AAV9ZFS6_9AGAR</name>
<evidence type="ECO:0000313" key="2">
    <source>
        <dbReference type="EMBL" id="KAK6980987.1"/>
    </source>
</evidence>
<proteinExistence type="predicted"/>
<dbReference type="AlphaFoldDB" id="A0AAV9ZFS6"/>
<accession>A0AAV9ZFS6</accession>
<dbReference type="EMBL" id="JAWWNJ010000155">
    <property type="protein sequence ID" value="KAK6980987.1"/>
    <property type="molecule type" value="Genomic_DNA"/>
</dbReference>
<keyword evidence="3" id="KW-1185">Reference proteome</keyword>
<evidence type="ECO:0000256" key="1">
    <source>
        <dbReference type="SAM" id="MobiDB-lite"/>
    </source>
</evidence>
<evidence type="ECO:0000313" key="3">
    <source>
        <dbReference type="Proteomes" id="UP001362999"/>
    </source>
</evidence>
<reference evidence="2 3" key="1">
    <citation type="journal article" date="2024" name="J Genomics">
        <title>Draft genome sequencing and assembly of Favolaschia claudopus CIRM-BRFM 2984 isolated from oak limbs.</title>
        <authorList>
            <person name="Navarro D."/>
            <person name="Drula E."/>
            <person name="Chaduli D."/>
            <person name="Cazenave R."/>
            <person name="Ahrendt S."/>
            <person name="Wang J."/>
            <person name="Lipzen A."/>
            <person name="Daum C."/>
            <person name="Barry K."/>
            <person name="Grigoriev I.V."/>
            <person name="Favel A."/>
            <person name="Rosso M.N."/>
            <person name="Martin F."/>
        </authorList>
    </citation>
    <scope>NUCLEOTIDE SEQUENCE [LARGE SCALE GENOMIC DNA]</scope>
    <source>
        <strain evidence="2 3">CIRM-BRFM 2984</strain>
    </source>
</reference>
<dbReference type="Proteomes" id="UP001362999">
    <property type="component" value="Unassembled WGS sequence"/>
</dbReference>
<feature type="compositionally biased region" description="Basic and acidic residues" evidence="1">
    <location>
        <begin position="82"/>
        <end position="92"/>
    </location>
</feature>
<gene>
    <name evidence="2" type="ORF">R3P38DRAFT_3376577</name>
</gene>
<feature type="compositionally biased region" description="Basic and acidic residues" evidence="1">
    <location>
        <begin position="28"/>
        <end position="39"/>
    </location>
</feature>
<protein>
    <submittedName>
        <fullName evidence="2">Uncharacterized protein</fullName>
    </submittedName>
</protein>
<feature type="region of interest" description="Disordered" evidence="1">
    <location>
        <begin position="82"/>
        <end position="104"/>
    </location>
</feature>
<comment type="caution">
    <text evidence="2">The sequence shown here is derived from an EMBL/GenBank/DDBJ whole genome shotgun (WGS) entry which is preliminary data.</text>
</comment>
<sequence>MGWGWGWGFGCGRGYGGGGGGDEEGDEVDGRENGDEGRRACLPVPTSAPLVCVVPQRARNLHHRRRRTFLRKQREPMDGGLLDARDRRREFGDGEGGGWRRRRGDASSYSFARTLTSTGWWSRRRGGREVSICERGKGVTDCGDRDVRACEGCRGGGGEGMVGGCDEAGAACSDGVARTMECMEREECGRVFEAGRERPAVKRDNSGCSCAGIGWSVKTRMRSAHLPGTLAAVVGGCVASPASSGLVLPRLVLGPPHPLPSLHRTSAIRSRAWGGIDCSHSTRESRPTWGRSIDERQESGVDLKGSALQLTMHSQPTHLTASSMSEVSTRALGSILAGGFGDDMARGMETCRDVVSEVGGEESEEASVDSSFLKVPEIVL</sequence>